<organism evidence="7 8">
    <name type="scientific">Pontixanthobacter aquaemixtae</name>
    <dbReference type="NCBI Taxonomy" id="1958940"/>
    <lineage>
        <taxon>Bacteria</taxon>
        <taxon>Pseudomonadati</taxon>
        <taxon>Pseudomonadota</taxon>
        <taxon>Alphaproteobacteria</taxon>
        <taxon>Sphingomonadales</taxon>
        <taxon>Erythrobacteraceae</taxon>
        <taxon>Pontixanthobacter</taxon>
    </lineage>
</organism>
<evidence type="ECO:0000313" key="8">
    <source>
        <dbReference type="Proteomes" id="UP000442714"/>
    </source>
</evidence>
<feature type="repeat" description="TPR" evidence="3">
    <location>
        <begin position="850"/>
        <end position="883"/>
    </location>
</feature>
<keyword evidence="8" id="KW-1185">Reference proteome</keyword>
<dbReference type="Gene3D" id="2.60.40.3140">
    <property type="match status" value="1"/>
</dbReference>
<dbReference type="PANTHER" id="PTHR44858">
    <property type="entry name" value="TETRATRICOPEPTIDE REPEAT PROTEIN 6"/>
    <property type="match status" value="1"/>
</dbReference>
<dbReference type="Pfam" id="PF07719">
    <property type="entry name" value="TPR_2"/>
    <property type="match status" value="1"/>
</dbReference>
<dbReference type="Gene3D" id="1.25.40.10">
    <property type="entry name" value="Tetratricopeptide repeat domain"/>
    <property type="match status" value="2"/>
</dbReference>
<dbReference type="SUPFAM" id="SSF48452">
    <property type="entry name" value="TPR-like"/>
    <property type="match status" value="2"/>
</dbReference>
<feature type="domain" description="DUF3857" evidence="6">
    <location>
        <begin position="61"/>
        <end position="220"/>
    </location>
</feature>
<dbReference type="InterPro" id="IPR011990">
    <property type="entry name" value="TPR-like_helical_dom_sf"/>
</dbReference>
<dbReference type="Pfam" id="PF13181">
    <property type="entry name" value="TPR_8"/>
    <property type="match status" value="1"/>
</dbReference>
<dbReference type="GO" id="GO:0046813">
    <property type="term" value="P:receptor-mediated virion attachment to host cell"/>
    <property type="evidence" value="ECO:0007669"/>
    <property type="project" value="TreeGrafter"/>
</dbReference>
<feature type="repeat" description="TPR" evidence="3">
    <location>
        <begin position="714"/>
        <end position="747"/>
    </location>
</feature>
<keyword evidence="4" id="KW-0732">Signal</keyword>
<evidence type="ECO:0000256" key="3">
    <source>
        <dbReference type="PROSITE-ProRule" id="PRU00339"/>
    </source>
</evidence>
<dbReference type="SMART" id="SM00028">
    <property type="entry name" value="TPR"/>
    <property type="match status" value="3"/>
</dbReference>
<dbReference type="InterPro" id="IPR013105">
    <property type="entry name" value="TPR_2"/>
</dbReference>
<dbReference type="PANTHER" id="PTHR44858:SF1">
    <property type="entry name" value="UDP-N-ACETYLGLUCOSAMINE--PEPTIDE N-ACETYLGLUCOSAMINYLTRANSFERASE SPINDLY-RELATED"/>
    <property type="match status" value="1"/>
</dbReference>
<feature type="domain" description="Transglutaminase-like" evidence="5">
    <location>
        <begin position="284"/>
        <end position="363"/>
    </location>
</feature>
<dbReference type="GO" id="GO:0009279">
    <property type="term" value="C:cell outer membrane"/>
    <property type="evidence" value="ECO:0007669"/>
    <property type="project" value="TreeGrafter"/>
</dbReference>
<dbReference type="Proteomes" id="UP000442714">
    <property type="component" value="Unassembled WGS sequence"/>
</dbReference>
<dbReference type="Pfam" id="PF01841">
    <property type="entry name" value="Transglut_core"/>
    <property type="match status" value="1"/>
</dbReference>
<reference evidence="7 8" key="1">
    <citation type="submission" date="2019-12" db="EMBL/GenBank/DDBJ databases">
        <title>Genomic-based taxomic classification of the family Erythrobacteraceae.</title>
        <authorList>
            <person name="Xu L."/>
        </authorList>
    </citation>
    <scope>NUCLEOTIDE SEQUENCE [LARGE SCALE GENOMIC DNA]</scope>
    <source>
        <strain evidence="7 8">KCTC 52763</strain>
    </source>
</reference>
<keyword evidence="1" id="KW-0677">Repeat</keyword>
<evidence type="ECO:0000259" key="5">
    <source>
        <dbReference type="Pfam" id="PF01841"/>
    </source>
</evidence>
<evidence type="ECO:0000313" key="7">
    <source>
        <dbReference type="EMBL" id="MXO90532.1"/>
    </source>
</evidence>
<dbReference type="Pfam" id="PF12969">
    <property type="entry name" value="DUF3857"/>
    <property type="match status" value="1"/>
</dbReference>
<dbReference type="InterPro" id="IPR024618">
    <property type="entry name" value="DUF3857"/>
</dbReference>
<evidence type="ECO:0000256" key="2">
    <source>
        <dbReference type="ARBA" id="ARBA00022803"/>
    </source>
</evidence>
<gene>
    <name evidence="7" type="ORF">GRI41_06840</name>
</gene>
<dbReference type="InterPro" id="IPR019734">
    <property type="entry name" value="TPR_rpt"/>
</dbReference>
<sequence>MNKFAGISAVAIAAISAPAYAGEDVRYESTPDWVQPAQIDMATLETGPSELLYDWQNRLENGTVHEYADRAVRIDNLDALTREGTLQFNWAPDKGDLFIHKLEILRDGEVIDLIADGVKFEIIRRERGLEQRLLDGRLTATVAVPGLKEGDVLRVARTTTIADQALGDEMQALQYLPSEPWRVGTARVIMSWPENEEITWRAEEEAKLAEPELRGGYKYLTVNLPLAKREDMPHDAPSRFSRYPILRVGSFASWQELSRVMEPHFTKAAVIPAGGDLEGEVKAIMAKTADPLKRTELAVRLVQDQVSYLLDGLDGGNYLPQDASDTWQKRYGDCKAKSVLLLAILRQMGIDADVVLVQTRGGDALPELLPMPANFDHMIVRATVDGVDYWLDGTSTATRLANMADVPTFYYALPLTPGGADLTPLSDRSQAYPDRITDITIDHSAGIDLPTTFTMRMEMSGTAGARLRSIVDENDPEVKKRFGRGFGGGALGRSQVTSVDITYDNERAVGTVILKGVADPVFQFADGDIEVSLASANNVRFAPNRARPKWREIPVATFGPSRNHNNYGLILPNDGKGFALTGTKQIDESYANTRVVRRTIVDGALVRVEEEQINDLGEIPVSDLPDQRRAALKIAKADLTLRAPEGSVWRWERDKDDLAKRTKEALAGYNVAVADADDDDFGPLQARAAFFWLIYDYENALKDYNTVINEEPTSSLFLQRAYLYEMLGQLDKAEADIQAAYDLSPSNDTAYYQAQIIARAGRPQEALDLLELLPVSEDEQDGMVAARSIVLGLNGDVEAGLAVLAQRREEKANSSEVLNADCWYRGLHKVALDDAINVCTRAVERTSNAANVLDSRAMVHYRMGDYASALADIEEALKLSPDLAATRYLKGIVLLEQGDANGRDFVRMALRQSPELADQYALYGIVPKL</sequence>
<dbReference type="AlphaFoldDB" id="A0A844ZTA2"/>
<dbReference type="InterPro" id="IPR050498">
    <property type="entry name" value="Ycf3"/>
</dbReference>
<protein>
    <submittedName>
        <fullName evidence="7">Tetratricopeptide repeat protein</fullName>
    </submittedName>
</protein>
<feature type="chain" id="PRO_5032633695" evidence="4">
    <location>
        <begin position="22"/>
        <end position="929"/>
    </location>
</feature>
<dbReference type="SUPFAM" id="SSF54001">
    <property type="entry name" value="Cysteine proteinases"/>
    <property type="match status" value="1"/>
</dbReference>
<feature type="signal peptide" evidence="4">
    <location>
        <begin position="1"/>
        <end position="21"/>
    </location>
</feature>
<dbReference type="InterPro" id="IPR038765">
    <property type="entry name" value="Papain-like_cys_pep_sf"/>
</dbReference>
<keyword evidence="2 3" id="KW-0802">TPR repeat</keyword>
<dbReference type="Gene3D" id="3.10.620.30">
    <property type="match status" value="1"/>
</dbReference>
<evidence type="ECO:0000259" key="6">
    <source>
        <dbReference type="Pfam" id="PF12969"/>
    </source>
</evidence>
<dbReference type="PROSITE" id="PS50005">
    <property type="entry name" value="TPR"/>
    <property type="match status" value="2"/>
</dbReference>
<comment type="caution">
    <text evidence="7">The sequence shown here is derived from an EMBL/GenBank/DDBJ whole genome shotgun (WGS) entry which is preliminary data.</text>
</comment>
<dbReference type="InterPro" id="IPR002931">
    <property type="entry name" value="Transglutaminase-like"/>
</dbReference>
<evidence type="ECO:0000256" key="1">
    <source>
        <dbReference type="ARBA" id="ARBA00022737"/>
    </source>
</evidence>
<evidence type="ECO:0000256" key="4">
    <source>
        <dbReference type="SAM" id="SignalP"/>
    </source>
</evidence>
<dbReference type="EMBL" id="WTYX01000001">
    <property type="protein sequence ID" value="MXO90532.1"/>
    <property type="molecule type" value="Genomic_DNA"/>
</dbReference>
<dbReference type="RefSeq" id="WP_160603977.1">
    <property type="nucleotide sequence ID" value="NZ_WTYX01000001.1"/>
</dbReference>
<accession>A0A844ZTA2</accession>
<name>A0A844ZTA2_9SPHN</name>
<dbReference type="OrthoDB" id="98874at2"/>
<dbReference type="PROSITE" id="PS50293">
    <property type="entry name" value="TPR_REGION"/>
    <property type="match status" value="1"/>
</dbReference>
<proteinExistence type="predicted"/>